<dbReference type="NCBIfam" id="TIGR01537">
    <property type="entry name" value="portal_HK97"/>
    <property type="match status" value="1"/>
</dbReference>
<keyword evidence="2" id="KW-1185">Reference proteome</keyword>
<dbReference type="InterPro" id="IPR006944">
    <property type="entry name" value="Phage/GTA_portal"/>
</dbReference>
<comment type="caution">
    <text evidence="1">The sequence shown here is derived from an EMBL/GenBank/DDBJ whole genome shotgun (WGS) entry which is preliminary data.</text>
</comment>
<proteinExistence type="predicted"/>
<evidence type="ECO:0000313" key="1">
    <source>
        <dbReference type="EMBL" id="GAA1961924.1"/>
    </source>
</evidence>
<name>A0ABP5CIC8_9PSEU</name>
<reference evidence="2" key="1">
    <citation type="journal article" date="2019" name="Int. J. Syst. Evol. Microbiol.">
        <title>The Global Catalogue of Microorganisms (GCM) 10K type strain sequencing project: providing services to taxonomists for standard genome sequencing and annotation.</title>
        <authorList>
            <consortium name="The Broad Institute Genomics Platform"/>
            <consortium name="The Broad Institute Genome Sequencing Center for Infectious Disease"/>
            <person name="Wu L."/>
            <person name="Ma J."/>
        </authorList>
    </citation>
    <scope>NUCLEOTIDE SEQUENCE [LARGE SCALE GENOMIC DNA]</scope>
    <source>
        <strain evidence="2">JCM 14545</strain>
    </source>
</reference>
<accession>A0ABP5CIC8</accession>
<gene>
    <name evidence="1" type="ORF">GCM10009754_36290</name>
</gene>
<dbReference type="InterPro" id="IPR006427">
    <property type="entry name" value="Portal_HK97"/>
</dbReference>
<dbReference type="EMBL" id="BAAANN010000013">
    <property type="protein sequence ID" value="GAA1961924.1"/>
    <property type="molecule type" value="Genomic_DNA"/>
</dbReference>
<sequence>MPFVFSQGVLESVHQYQTATIPVGGSIMLADGLAQDYATIWRTQPQVRTVVSFLARNIAQLGIHVYRRMSDVDRVRITDHPVGDLLSKPNPFTTRYRLIEALVSDLAIYDNAILAKVDTLGLVRLDPRYVTPISANQFTVETYRYRGTTGYRDLPAEQVIHFRGYNPEDGRWGCSPMETLRRTLSEEYQAGQYREQLWRNGARLMGYLKRPLDAPEWGEAARDRFRRSWQAQYTGTGAKAGGTPILEDGMDFVPASVTPEAAQYIEARRLTREEVAAAYHIPLPMVGILDHATFSNIQEQHKNLYQDTLGPWLTMMTEELHLQLLGDFEDSQDVYLEFNLAEKLRGSFEEQAAQLQTATGAPWMTRNEARARVNLPQLDGGDELVTPLNVLTGGQASPTDSAPEPKTVLATAMRLLEGVAG</sequence>
<dbReference type="Pfam" id="PF04860">
    <property type="entry name" value="Phage_portal"/>
    <property type="match status" value="1"/>
</dbReference>
<dbReference type="Proteomes" id="UP001501116">
    <property type="component" value="Unassembled WGS sequence"/>
</dbReference>
<organism evidence="1 2">
    <name type="scientific">Amycolatopsis minnesotensis</name>
    <dbReference type="NCBI Taxonomy" id="337894"/>
    <lineage>
        <taxon>Bacteria</taxon>
        <taxon>Bacillati</taxon>
        <taxon>Actinomycetota</taxon>
        <taxon>Actinomycetes</taxon>
        <taxon>Pseudonocardiales</taxon>
        <taxon>Pseudonocardiaceae</taxon>
        <taxon>Amycolatopsis</taxon>
    </lineage>
</organism>
<protein>
    <submittedName>
        <fullName evidence="1">Phage portal protein</fullName>
    </submittedName>
</protein>
<evidence type="ECO:0000313" key="2">
    <source>
        <dbReference type="Proteomes" id="UP001501116"/>
    </source>
</evidence>